<dbReference type="InterPro" id="IPR038770">
    <property type="entry name" value="Na+/solute_symporter_sf"/>
</dbReference>
<dbReference type="Gene3D" id="3.10.580.10">
    <property type="entry name" value="CBS-domain"/>
    <property type="match status" value="1"/>
</dbReference>
<dbReference type="Gene3D" id="1.20.1530.20">
    <property type="match status" value="1"/>
</dbReference>
<evidence type="ECO:0000256" key="3">
    <source>
        <dbReference type="ARBA" id="ARBA00022989"/>
    </source>
</evidence>
<protein>
    <submittedName>
        <fullName evidence="8">Transporter, CPA2 family</fullName>
    </submittedName>
</protein>
<keyword evidence="9" id="KW-1185">Reference proteome</keyword>
<feature type="transmembrane region" description="Helical" evidence="6">
    <location>
        <begin position="239"/>
        <end position="270"/>
    </location>
</feature>
<evidence type="ECO:0000256" key="1">
    <source>
        <dbReference type="ARBA" id="ARBA00004141"/>
    </source>
</evidence>
<evidence type="ECO:0000313" key="9">
    <source>
        <dbReference type="Proteomes" id="UP000184171"/>
    </source>
</evidence>
<dbReference type="InterPro" id="IPR046342">
    <property type="entry name" value="CBS_dom_sf"/>
</dbReference>
<gene>
    <name evidence="8" type="ORF">SAMN02745165_02488</name>
</gene>
<dbReference type="SMART" id="SM00116">
    <property type="entry name" value="CBS"/>
    <property type="match status" value="2"/>
</dbReference>
<dbReference type="Proteomes" id="UP000184171">
    <property type="component" value="Unassembled WGS sequence"/>
</dbReference>
<keyword evidence="4 6" id="KW-0472">Membrane</keyword>
<evidence type="ECO:0000256" key="5">
    <source>
        <dbReference type="PROSITE-ProRule" id="PRU00703"/>
    </source>
</evidence>
<feature type="domain" description="CBS" evidence="7">
    <location>
        <begin position="518"/>
        <end position="578"/>
    </location>
</feature>
<sequence length="578" mass="62303">MNNEFIQIIVALATLLFGALVGGRLAMLCRIPRVTGYLLAGLLVGPSFAGIFGLPQLVSRFALGELRIISDIALALILMNIGGQLRTENLRRWKHRIYLFSAGEALTTGLLVGLSVFCVNQFILQTVLSSLTLLQTSTLFGVFTGIIGIATAPAATLMVIREYEADGPVTNVLLTLVGLNNLISAFAFAIAAQLLVSSNGNLASLGYQLAMPLLVGGALGFFASVWAQRLELGSEHKILLLAGVTSAVAISRTIGLEPLLTCMAMGAVLANSSPRWHRLVKSLNEIDYPLYVVFFVLAGANLHIQTLGHIGLLGVAYVIARTLGKIAGGWLGAKIGNFGQREQTWIGMTLLAQAGMAIGLAATLANLWPEGGALVQTVILGSVVIFELVGPLAVRHGLVKAGEVPILSVLRKRAPQGAMEGLHSVAHHFRINLGLPAGHNVENPGDILVRHIMRHNVETIHHGTHFQELLQVIAHSRYDRFPVVDDERNFIGMINYTEIRNLLFDPDLSDLLVAQDLASSAVHSIPPDTSLRDALKTFQKKRNISYFPVIDPENPKKLLGILSQNDVLAAFRKLNLDS</sequence>
<evidence type="ECO:0000256" key="6">
    <source>
        <dbReference type="SAM" id="Phobius"/>
    </source>
</evidence>
<evidence type="ECO:0000313" key="8">
    <source>
        <dbReference type="EMBL" id="SHJ49258.1"/>
    </source>
</evidence>
<evidence type="ECO:0000259" key="7">
    <source>
        <dbReference type="PROSITE" id="PS51371"/>
    </source>
</evidence>
<dbReference type="PROSITE" id="PS51371">
    <property type="entry name" value="CBS"/>
    <property type="match status" value="2"/>
</dbReference>
<feature type="transmembrane region" description="Helical" evidence="6">
    <location>
        <begin position="172"/>
        <end position="195"/>
    </location>
</feature>
<keyword evidence="3 6" id="KW-1133">Transmembrane helix</keyword>
<dbReference type="OrthoDB" id="9783404at2"/>
<dbReference type="Pfam" id="PF00571">
    <property type="entry name" value="CBS"/>
    <property type="match status" value="2"/>
</dbReference>
<name>A0A1M6JRE1_MALRU</name>
<dbReference type="Pfam" id="PF00999">
    <property type="entry name" value="Na_H_Exchanger"/>
    <property type="match status" value="1"/>
</dbReference>
<feature type="transmembrane region" description="Helical" evidence="6">
    <location>
        <begin position="290"/>
        <end position="323"/>
    </location>
</feature>
<dbReference type="STRING" id="1122189.SAMN02745165_02488"/>
<dbReference type="RefSeq" id="WP_072909060.1">
    <property type="nucleotide sequence ID" value="NZ_FQZT01000009.1"/>
</dbReference>
<dbReference type="SUPFAM" id="SSF54631">
    <property type="entry name" value="CBS-domain pair"/>
    <property type="match status" value="1"/>
</dbReference>
<dbReference type="AlphaFoldDB" id="A0A1M6JRE1"/>
<dbReference type="GO" id="GO:0016020">
    <property type="term" value="C:membrane"/>
    <property type="evidence" value="ECO:0007669"/>
    <property type="project" value="UniProtKB-SubCell"/>
</dbReference>
<dbReference type="GO" id="GO:1902600">
    <property type="term" value="P:proton transmembrane transport"/>
    <property type="evidence" value="ECO:0007669"/>
    <property type="project" value="InterPro"/>
</dbReference>
<feature type="transmembrane region" description="Helical" evidence="6">
    <location>
        <begin position="374"/>
        <end position="394"/>
    </location>
</feature>
<reference evidence="8 9" key="1">
    <citation type="submission" date="2016-11" db="EMBL/GenBank/DDBJ databases">
        <authorList>
            <person name="Jaros S."/>
            <person name="Januszkiewicz K."/>
            <person name="Wedrychowicz H."/>
        </authorList>
    </citation>
    <scope>NUCLEOTIDE SEQUENCE [LARGE SCALE GENOMIC DNA]</scope>
    <source>
        <strain evidence="8 9">DSM 5091</strain>
    </source>
</reference>
<feature type="transmembrane region" description="Helical" evidence="6">
    <location>
        <begin position="6"/>
        <end position="27"/>
    </location>
</feature>
<feature type="domain" description="CBS" evidence="7">
    <location>
        <begin position="453"/>
        <end position="511"/>
    </location>
</feature>
<dbReference type="PANTHER" id="PTHR43021">
    <property type="entry name" value="NA(+)/H(+) ANTIPORTER-RELATED"/>
    <property type="match status" value="1"/>
</dbReference>
<dbReference type="EMBL" id="FQZT01000009">
    <property type="protein sequence ID" value="SHJ49258.1"/>
    <property type="molecule type" value="Genomic_DNA"/>
</dbReference>
<evidence type="ECO:0000256" key="4">
    <source>
        <dbReference type="ARBA" id="ARBA00023136"/>
    </source>
</evidence>
<proteinExistence type="predicted"/>
<dbReference type="InterPro" id="IPR000644">
    <property type="entry name" value="CBS_dom"/>
</dbReference>
<keyword evidence="5" id="KW-0129">CBS domain</keyword>
<keyword evidence="2 6" id="KW-0812">Transmembrane</keyword>
<dbReference type="GO" id="GO:0015297">
    <property type="term" value="F:antiporter activity"/>
    <property type="evidence" value="ECO:0007669"/>
    <property type="project" value="InterPro"/>
</dbReference>
<feature type="transmembrane region" description="Helical" evidence="6">
    <location>
        <begin position="139"/>
        <end position="160"/>
    </location>
</feature>
<comment type="subcellular location">
    <subcellularLocation>
        <location evidence="1">Membrane</location>
        <topology evidence="1">Multi-pass membrane protein</topology>
    </subcellularLocation>
</comment>
<evidence type="ECO:0000256" key="2">
    <source>
        <dbReference type="ARBA" id="ARBA00022692"/>
    </source>
</evidence>
<dbReference type="PANTHER" id="PTHR43021:SF2">
    <property type="entry name" value="CATION_H+ EXCHANGER DOMAIN-CONTAINING PROTEIN"/>
    <property type="match status" value="1"/>
</dbReference>
<accession>A0A1M6JRE1</accession>
<organism evidence="8 9">
    <name type="scientific">Malonomonas rubra DSM 5091</name>
    <dbReference type="NCBI Taxonomy" id="1122189"/>
    <lineage>
        <taxon>Bacteria</taxon>
        <taxon>Pseudomonadati</taxon>
        <taxon>Thermodesulfobacteriota</taxon>
        <taxon>Desulfuromonadia</taxon>
        <taxon>Desulfuromonadales</taxon>
        <taxon>Geopsychrobacteraceae</taxon>
        <taxon>Malonomonas</taxon>
    </lineage>
</organism>
<feature type="transmembrane region" description="Helical" evidence="6">
    <location>
        <begin position="97"/>
        <end position="124"/>
    </location>
</feature>
<feature type="transmembrane region" description="Helical" evidence="6">
    <location>
        <begin position="34"/>
        <end position="54"/>
    </location>
</feature>
<dbReference type="InterPro" id="IPR006153">
    <property type="entry name" value="Cation/H_exchanger_TM"/>
</dbReference>
<feature type="transmembrane region" description="Helical" evidence="6">
    <location>
        <begin position="66"/>
        <end position="85"/>
    </location>
</feature>
<feature type="transmembrane region" description="Helical" evidence="6">
    <location>
        <begin position="344"/>
        <end position="368"/>
    </location>
</feature>
<feature type="transmembrane region" description="Helical" evidence="6">
    <location>
        <begin position="207"/>
        <end position="227"/>
    </location>
</feature>